<dbReference type="KEGG" id="vg:15012405"/>
<evidence type="ECO:0000313" key="2">
    <source>
        <dbReference type="EMBL" id="AGH07395.1"/>
    </source>
</evidence>
<proteinExistence type="predicted"/>
<sequence length="214" mass="24203">MTNRDGGVTYTDKQTKEEKNLPGYNQVNSLSLLVLGKDIGDLEVEEKTLNIYDFDAKKDVPTSCKCFVDLHKEKINVAIQKQTVDKTKKNESTGDYDATGETRDVNEFIKFFPEGGLFTLSEIKNFVEGLGGDFDDVLEEGDLDKAVAKMGDEAGAYATTWLDKNRHETWDRSTGKKKKANPSKVVRVKTLLMVDRKRRKRNPICLTIDRRLST</sequence>
<organism evidence="2 3">
    <name type="scientific">Sulfitobacter phage phiCB2047-B</name>
    <dbReference type="NCBI Taxonomy" id="754046"/>
    <lineage>
        <taxon>Viruses</taxon>
        <taxon>Duplodnaviria</taxon>
        <taxon>Heunggongvirae</taxon>
        <taxon>Uroviricota</taxon>
        <taxon>Caudoviricetes</taxon>
        <taxon>Schitoviridae</taxon>
        <taxon>Rhodovirinae</taxon>
        <taxon>Raunefjordenvirus</taxon>
        <taxon>Raunefjordenvirus CB2047B</taxon>
    </lineage>
</organism>
<dbReference type="Proteomes" id="UP000207593">
    <property type="component" value="Segment"/>
</dbReference>
<gene>
    <name evidence="2" type="ORF">SUFG_00023</name>
</gene>
<reference evidence="2 3" key="1">
    <citation type="journal article" date="2014" name="Genome Announc.">
        <title>Genome Sequence of the Sulfitobacter sp. Strain 2047-Infecting Lytic Phage {Phi}CB2047-B.</title>
        <authorList>
            <person name="Ankrah N.Y."/>
            <person name="Budinoff C.R."/>
            <person name="Wilson W.H."/>
            <person name="Wilhelm S.W."/>
            <person name="Buchan A."/>
        </authorList>
    </citation>
    <scope>NUCLEOTIDE SEQUENCE [LARGE SCALE GENOMIC DNA]</scope>
    <source>
        <strain evidence="3">phiCB2047-B</strain>
    </source>
</reference>
<dbReference type="EMBL" id="HQ317387">
    <property type="protein sequence ID" value="AGH07395.1"/>
    <property type="molecule type" value="Genomic_DNA"/>
</dbReference>
<dbReference type="RefSeq" id="YP_007675811.1">
    <property type="nucleotide sequence ID" value="NC_020862.2"/>
</dbReference>
<evidence type="ECO:0000256" key="1">
    <source>
        <dbReference type="SAM" id="MobiDB-lite"/>
    </source>
</evidence>
<dbReference type="OrthoDB" id="8347at10239"/>
<dbReference type="GeneID" id="15012405"/>
<evidence type="ECO:0000313" key="3">
    <source>
        <dbReference type="Proteomes" id="UP000207593"/>
    </source>
</evidence>
<protein>
    <submittedName>
        <fullName evidence="2">Uncharacterized protein</fullName>
    </submittedName>
</protein>
<keyword evidence="3" id="KW-1185">Reference proteome</keyword>
<name>M4PQL9_9CAUD</name>
<accession>M4PQL9</accession>
<feature type="region of interest" description="Disordered" evidence="1">
    <location>
        <begin position="1"/>
        <end position="21"/>
    </location>
</feature>